<gene>
    <name evidence="2" type="ORF">KN1_11470</name>
</gene>
<dbReference type="SUPFAM" id="SSF88723">
    <property type="entry name" value="PIN domain-like"/>
    <property type="match status" value="1"/>
</dbReference>
<keyword evidence="3" id="KW-1185">Reference proteome</keyword>
<dbReference type="KEGG" id="csty:KN1_11470"/>
<proteinExistence type="predicted"/>
<dbReference type="RefSeq" id="WP_221289882.1">
    <property type="nucleotide sequence ID" value="NZ_AP024597.1"/>
</dbReference>
<reference evidence="2 3" key="1">
    <citation type="submission" date="2021-04" db="EMBL/GenBank/DDBJ databases">
        <title>Complete genome sequence of Stygiolobus sp. KN-1.</title>
        <authorList>
            <person name="Nakamura K."/>
            <person name="Sakai H."/>
            <person name="Kurosawa N."/>
        </authorList>
    </citation>
    <scope>NUCLEOTIDE SEQUENCE [LARGE SCALE GENOMIC DNA]</scope>
    <source>
        <strain evidence="2 3">KN-1</strain>
    </source>
</reference>
<dbReference type="Proteomes" id="UP000825123">
    <property type="component" value="Chromosome"/>
</dbReference>
<evidence type="ECO:0000313" key="3">
    <source>
        <dbReference type="Proteomes" id="UP000825123"/>
    </source>
</evidence>
<organism evidence="2 3">
    <name type="scientific">Stygiolobus caldivivus</name>
    <dbReference type="NCBI Taxonomy" id="2824673"/>
    <lineage>
        <taxon>Archaea</taxon>
        <taxon>Thermoproteota</taxon>
        <taxon>Thermoprotei</taxon>
        <taxon>Sulfolobales</taxon>
        <taxon>Sulfolobaceae</taxon>
        <taxon>Stygiolobus</taxon>
    </lineage>
</organism>
<evidence type="ECO:0000259" key="1">
    <source>
        <dbReference type="Pfam" id="PF01850"/>
    </source>
</evidence>
<dbReference type="Pfam" id="PF01850">
    <property type="entry name" value="PIN"/>
    <property type="match status" value="1"/>
</dbReference>
<name>A0A8D5U5E4_9CREN</name>
<accession>A0A8D5U5E4</accession>
<dbReference type="GeneID" id="66162883"/>
<protein>
    <submittedName>
        <fullName evidence="2">PIN domain-containing protein</fullName>
    </submittedName>
</protein>
<dbReference type="InterPro" id="IPR029060">
    <property type="entry name" value="PIN-like_dom_sf"/>
</dbReference>
<sequence>MRILIDTSFILPPLGIDVGERVLDLIREFYGHEVYFTELSLLEAMWVLKRLVKQGVRVDFSTVRAGLKSINKTYHPLKIPARAYINALNDKRHNDLIDLVLYYTAKAYGLKLLSLDEKLKEIDKDGVIIQSLSK</sequence>
<dbReference type="EMBL" id="AP024597">
    <property type="protein sequence ID" value="BCU69850.1"/>
    <property type="molecule type" value="Genomic_DNA"/>
</dbReference>
<dbReference type="Gene3D" id="3.40.50.1010">
    <property type="entry name" value="5'-nuclease"/>
    <property type="match status" value="1"/>
</dbReference>
<feature type="domain" description="PIN" evidence="1">
    <location>
        <begin position="3"/>
        <end position="124"/>
    </location>
</feature>
<dbReference type="InterPro" id="IPR002716">
    <property type="entry name" value="PIN_dom"/>
</dbReference>
<dbReference type="AlphaFoldDB" id="A0A8D5U5E4"/>
<evidence type="ECO:0000313" key="2">
    <source>
        <dbReference type="EMBL" id="BCU69850.1"/>
    </source>
</evidence>